<dbReference type="InterPro" id="IPR045865">
    <property type="entry name" value="ACT-like_dom_sf"/>
</dbReference>
<dbReference type="PANTHER" id="PTHR39199:SF1">
    <property type="entry name" value="BLR5128 PROTEIN"/>
    <property type="match status" value="1"/>
</dbReference>
<dbReference type="InterPro" id="IPR027795">
    <property type="entry name" value="CASTOR_ACT_dom"/>
</dbReference>
<dbReference type="Proteomes" id="UP000501602">
    <property type="component" value="Chromosome"/>
</dbReference>
<feature type="domain" description="DUF2241" evidence="1">
    <location>
        <begin position="7"/>
        <end position="76"/>
    </location>
</feature>
<dbReference type="Gene3D" id="3.30.2130.10">
    <property type="entry name" value="VC0802-like"/>
    <property type="match status" value="1"/>
</dbReference>
<protein>
    <submittedName>
        <fullName evidence="3">ACT domain-containing protein</fullName>
    </submittedName>
</protein>
<keyword evidence="4" id="KW-1185">Reference proteome</keyword>
<evidence type="ECO:0000313" key="3">
    <source>
        <dbReference type="EMBL" id="QIZ78775.1"/>
    </source>
</evidence>
<dbReference type="Pfam" id="PF13840">
    <property type="entry name" value="ACT_7"/>
    <property type="match status" value="1"/>
</dbReference>
<dbReference type="SUPFAM" id="SSF55021">
    <property type="entry name" value="ACT-like"/>
    <property type="match status" value="2"/>
</dbReference>
<dbReference type="KEGG" id="fes:HER31_01370"/>
<dbReference type="InterPro" id="IPR018717">
    <property type="entry name" value="DUF2241"/>
</dbReference>
<proteinExistence type="predicted"/>
<dbReference type="Pfam" id="PF10000">
    <property type="entry name" value="ACT_3"/>
    <property type="match status" value="1"/>
</dbReference>
<organism evidence="3 4">
    <name type="scientific">Ferrimonas lipolytica</name>
    <dbReference type="NCBI Taxonomy" id="2724191"/>
    <lineage>
        <taxon>Bacteria</taxon>
        <taxon>Pseudomonadati</taxon>
        <taxon>Pseudomonadota</taxon>
        <taxon>Gammaproteobacteria</taxon>
        <taxon>Alteromonadales</taxon>
        <taxon>Ferrimonadaceae</taxon>
        <taxon>Ferrimonas</taxon>
    </lineage>
</organism>
<feature type="domain" description="CASTOR ACT" evidence="2">
    <location>
        <begin position="77"/>
        <end position="133"/>
    </location>
</feature>
<accession>A0A6H1UI38</accession>
<evidence type="ECO:0000313" key="4">
    <source>
        <dbReference type="Proteomes" id="UP000501602"/>
    </source>
</evidence>
<dbReference type="PANTHER" id="PTHR39199">
    <property type="entry name" value="BLR5128 PROTEIN"/>
    <property type="match status" value="1"/>
</dbReference>
<dbReference type="EMBL" id="CP051180">
    <property type="protein sequence ID" value="QIZ78775.1"/>
    <property type="molecule type" value="Genomic_DNA"/>
</dbReference>
<dbReference type="AlphaFoldDB" id="A0A6H1UI38"/>
<evidence type="ECO:0000259" key="1">
    <source>
        <dbReference type="Pfam" id="PF10000"/>
    </source>
</evidence>
<name>A0A6H1UI38_9GAMM</name>
<gene>
    <name evidence="3" type="ORF">HER31_01370</name>
</gene>
<evidence type="ECO:0000259" key="2">
    <source>
        <dbReference type="Pfam" id="PF13840"/>
    </source>
</evidence>
<reference evidence="3 4" key="1">
    <citation type="submission" date="2020-04" db="EMBL/GenBank/DDBJ databases">
        <title>Ferrimonas sp. S7 isolated from sea water.</title>
        <authorList>
            <person name="Bae S.S."/>
            <person name="Baek K."/>
        </authorList>
    </citation>
    <scope>NUCLEOTIDE SEQUENCE [LARGE SCALE GENOMIC DNA]</scope>
    <source>
        <strain evidence="3 4">S7</strain>
    </source>
</reference>
<sequence length="139" mass="14891">MRSNNMSGETNLATLLQSMQPKRIPGEFVFVTLAHGVYGDGAQWQPVATFAEQEGLTLVIPKAAADQDQLSYQSVFSCITLTIHSSLDAVGLTAAFATKLAEHGLSANVIAGYYHDHIFVQTEVAEQALAALAELTLQP</sequence>